<feature type="domain" description="GtrA/DPMS transmembrane" evidence="7">
    <location>
        <begin position="19"/>
        <end position="134"/>
    </location>
</feature>
<keyword evidence="3 6" id="KW-0812">Transmembrane</keyword>
<sequence>MITRLVNRARKTLGINFVRYLIVGFSSFGLDFLIFNTLIFVFSVAPLSANVISLLLSLVFNFLASNYWTFKAGGKKKKQKLFRYVSIASFNYVTNNAILGFLLYVVFLNPVPAKIVVTGLQVSWTFLVYKLWVFKTPEKQDAEAIQDALI</sequence>
<dbReference type="Proteomes" id="UP000070449">
    <property type="component" value="Unassembled WGS sequence"/>
</dbReference>
<dbReference type="Pfam" id="PF04138">
    <property type="entry name" value="GtrA_DPMS_TM"/>
    <property type="match status" value="1"/>
</dbReference>
<accession>A0A136KG45</accession>
<dbReference type="GO" id="GO:0000271">
    <property type="term" value="P:polysaccharide biosynthetic process"/>
    <property type="evidence" value="ECO:0007669"/>
    <property type="project" value="InterPro"/>
</dbReference>
<proteinExistence type="inferred from homology"/>
<dbReference type="PANTHER" id="PTHR38459">
    <property type="entry name" value="PROPHAGE BACTOPRENOL-LINKED GLUCOSE TRANSLOCASE HOMOLOG"/>
    <property type="match status" value="1"/>
</dbReference>
<protein>
    <submittedName>
        <fullName evidence="8">GtrA-like protein</fullName>
    </submittedName>
</protein>
<dbReference type="InterPro" id="IPR007267">
    <property type="entry name" value="GtrA_DPMS_TM"/>
</dbReference>
<evidence type="ECO:0000256" key="5">
    <source>
        <dbReference type="ARBA" id="ARBA00023136"/>
    </source>
</evidence>
<evidence type="ECO:0000313" key="9">
    <source>
        <dbReference type="Proteomes" id="UP000070449"/>
    </source>
</evidence>
<organism evidence="8 9">
    <name type="scientific">candidate division WS6 bacterium OLB21</name>
    <dbReference type="NCBI Taxonomy" id="1617427"/>
    <lineage>
        <taxon>Bacteria</taxon>
        <taxon>Candidatus Dojkabacteria</taxon>
    </lineage>
</organism>
<evidence type="ECO:0000259" key="7">
    <source>
        <dbReference type="Pfam" id="PF04138"/>
    </source>
</evidence>
<reference evidence="8 9" key="1">
    <citation type="submission" date="2015-02" db="EMBL/GenBank/DDBJ databases">
        <title>Improved understanding of the partial-nitritation anammox process through 23 genomes representing the majority of the microbial community.</title>
        <authorList>
            <person name="Speth D.R."/>
            <person name="In T Zandt M."/>
            <person name="Guerrero Cruz S."/>
            <person name="Jetten M.S."/>
            <person name="Dutilh B.E."/>
        </authorList>
    </citation>
    <scope>NUCLEOTIDE SEQUENCE [LARGE SCALE GENOMIC DNA]</scope>
    <source>
        <strain evidence="8">OLB21</strain>
    </source>
</reference>
<dbReference type="AlphaFoldDB" id="A0A136KG45"/>
<keyword evidence="5 6" id="KW-0472">Membrane</keyword>
<feature type="transmembrane region" description="Helical" evidence="6">
    <location>
        <begin position="20"/>
        <end position="45"/>
    </location>
</feature>
<evidence type="ECO:0000313" key="8">
    <source>
        <dbReference type="EMBL" id="KXK08372.1"/>
    </source>
</evidence>
<dbReference type="InterPro" id="IPR051401">
    <property type="entry name" value="GtrA_CellWall_Glycosyl"/>
</dbReference>
<comment type="caution">
    <text evidence="8">The sequence shown here is derived from an EMBL/GenBank/DDBJ whole genome shotgun (WGS) entry which is preliminary data.</text>
</comment>
<comment type="subcellular location">
    <subcellularLocation>
        <location evidence="1">Membrane</location>
        <topology evidence="1">Multi-pass membrane protein</topology>
    </subcellularLocation>
</comment>
<feature type="transmembrane region" description="Helical" evidence="6">
    <location>
        <begin position="113"/>
        <end position="132"/>
    </location>
</feature>
<evidence type="ECO:0000256" key="6">
    <source>
        <dbReference type="SAM" id="Phobius"/>
    </source>
</evidence>
<gene>
    <name evidence="8" type="ORF">UZ20_WS6002000901</name>
</gene>
<keyword evidence="4 6" id="KW-1133">Transmembrane helix</keyword>
<evidence type="ECO:0000256" key="3">
    <source>
        <dbReference type="ARBA" id="ARBA00022692"/>
    </source>
</evidence>
<name>A0A136KG45_9BACT</name>
<dbReference type="STRING" id="1617427.UZ20_WS6002000901"/>
<feature type="transmembrane region" description="Helical" evidence="6">
    <location>
        <begin position="81"/>
        <end position="107"/>
    </location>
</feature>
<dbReference type="EMBL" id="JYPD01000025">
    <property type="protein sequence ID" value="KXK08372.1"/>
    <property type="molecule type" value="Genomic_DNA"/>
</dbReference>
<evidence type="ECO:0000256" key="2">
    <source>
        <dbReference type="ARBA" id="ARBA00009399"/>
    </source>
</evidence>
<evidence type="ECO:0000256" key="1">
    <source>
        <dbReference type="ARBA" id="ARBA00004141"/>
    </source>
</evidence>
<dbReference type="GO" id="GO:0005886">
    <property type="term" value="C:plasma membrane"/>
    <property type="evidence" value="ECO:0007669"/>
    <property type="project" value="TreeGrafter"/>
</dbReference>
<comment type="similarity">
    <text evidence="2">Belongs to the GtrA family.</text>
</comment>
<evidence type="ECO:0000256" key="4">
    <source>
        <dbReference type="ARBA" id="ARBA00022989"/>
    </source>
</evidence>
<dbReference type="PANTHER" id="PTHR38459:SF1">
    <property type="entry name" value="PROPHAGE BACTOPRENOL-LINKED GLUCOSE TRANSLOCASE HOMOLOG"/>
    <property type="match status" value="1"/>
</dbReference>
<feature type="transmembrane region" description="Helical" evidence="6">
    <location>
        <begin position="51"/>
        <end position="69"/>
    </location>
</feature>